<protein>
    <submittedName>
        <fullName evidence="2">Uncharacterized protein</fullName>
    </submittedName>
</protein>
<dbReference type="AlphaFoldDB" id="D8RXM3"/>
<gene>
    <name evidence="2" type="ORF">SELMODRAFT_415952</name>
</gene>
<keyword evidence="3" id="KW-1185">Reference proteome</keyword>
<dbReference type="Proteomes" id="UP000001514">
    <property type="component" value="Unassembled WGS sequence"/>
</dbReference>
<dbReference type="EMBL" id="GL377594">
    <property type="protein sequence ID" value="EFJ22761.1"/>
    <property type="molecule type" value="Genomic_DNA"/>
</dbReference>
<organism evidence="3">
    <name type="scientific">Selaginella moellendorffii</name>
    <name type="common">Spikemoss</name>
    <dbReference type="NCBI Taxonomy" id="88036"/>
    <lineage>
        <taxon>Eukaryota</taxon>
        <taxon>Viridiplantae</taxon>
        <taxon>Streptophyta</taxon>
        <taxon>Embryophyta</taxon>
        <taxon>Tracheophyta</taxon>
        <taxon>Lycopodiopsida</taxon>
        <taxon>Selaginellales</taxon>
        <taxon>Selaginellaceae</taxon>
        <taxon>Selaginella</taxon>
    </lineage>
</organism>
<evidence type="ECO:0000313" key="3">
    <source>
        <dbReference type="Proteomes" id="UP000001514"/>
    </source>
</evidence>
<name>D8RXM3_SELML</name>
<dbReference type="InParanoid" id="D8RXM3"/>
<dbReference type="KEGG" id="smo:SELMODRAFT_415952"/>
<feature type="region of interest" description="Disordered" evidence="1">
    <location>
        <begin position="287"/>
        <end position="307"/>
    </location>
</feature>
<evidence type="ECO:0000256" key="1">
    <source>
        <dbReference type="SAM" id="MobiDB-lite"/>
    </source>
</evidence>
<reference evidence="2 3" key="1">
    <citation type="journal article" date="2011" name="Science">
        <title>The Selaginella genome identifies genetic changes associated with the evolution of vascular plants.</title>
        <authorList>
            <person name="Banks J.A."/>
            <person name="Nishiyama T."/>
            <person name="Hasebe M."/>
            <person name="Bowman J.L."/>
            <person name="Gribskov M."/>
            <person name="dePamphilis C."/>
            <person name="Albert V.A."/>
            <person name="Aono N."/>
            <person name="Aoyama T."/>
            <person name="Ambrose B.A."/>
            <person name="Ashton N.W."/>
            <person name="Axtell M.J."/>
            <person name="Barker E."/>
            <person name="Barker M.S."/>
            <person name="Bennetzen J.L."/>
            <person name="Bonawitz N.D."/>
            <person name="Chapple C."/>
            <person name="Cheng C."/>
            <person name="Correa L.G."/>
            <person name="Dacre M."/>
            <person name="DeBarry J."/>
            <person name="Dreyer I."/>
            <person name="Elias M."/>
            <person name="Engstrom E.M."/>
            <person name="Estelle M."/>
            <person name="Feng L."/>
            <person name="Finet C."/>
            <person name="Floyd S.K."/>
            <person name="Frommer W.B."/>
            <person name="Fujita T."/>
            <person name="Gramzow L."/>
            <person name="Gutensohn M."/>
            <person name="Harholt J."/>
            <person name="Hattori M."/>
            <person name="Heyl A."/>
            <person name="Hirai T."/>
            <person name="Hiwatashi Y."/>
            <person name="Ishikawa M."/>
            <person name="Iwata M."/>
            <person name="Karol K.G."/>
            <person name="Koehler B."/>
            <person name="Kolukisaoglu U."/>
            <person name="Kubo M."/>
            <person name="Kurata T."/>
            <person name="Lalonde S."/>
            <person name="Li K."/>
            <person name="Li Y."/>
            <person name="Litt A."/>
            <person name="Lyons E."/>
            <person name="Manning G."/>
            <person name="Maruyama T."/>
            <person name="Michael T.P."/>
            <person name="Mikami K."/>
            <person name="Miyazaki S."/>
            <person name="Morinaga S."/>
            <person name="Murata T."/>
            <person name="Mueller-Roeber B."/>
            <person name="Nelson D.R."/>
            <person name="Obara M."/>
            <person name="Oguri Y."/>
            <person name="Olmstead R.G."/>
            <person name="Onodera N."/>
            <person name="Petersen B.L."/>
            <person name="Pils B."/>
            <person name="Prigge M."/>
            <person name="Rensing S.A."/>
            <person name="Riano-Pachon D.M."/>
            <person name="Roberts A.W."/>
            <person name="Sato Y."/>
            <person name="Scheller H.V."/>
            <person name="Schulz B."/>
            <person name="Schulz C."/>
            <person name="Shakirov E.V."/>
            <person name="Shibagaki N."/>
            <person name="Shinohara N."/>
            <person name="Shippen D.E."/>
            <person name="Soerensen I."/>
            <person name="Sotooka R."/>
            <person name="Sugimoto N."/>
            <person name="Sugita M."/>
            <person name="Sumikawa N."/>
            <person name="Tanurdzic M."/>
            <person name="Theissen G."/>
            <person name="Ulvskov P."/>
            <person name="Wakazuki S."/>
            <person name="Weng J.K."/>
            <person name="Willats W.W."/>
            <person name="Wipf D."/>
            <person name="Wolf P.G."/>
            <person name="Yang L."/>
            <person name="Zimmer A.D."/>
            <person name="Zhu Q."/>
            <person name="Mitros T."/>
            <person name="Hellsten U."/>
            <person name="Loque D."/>
            <person name="Otillar R."/>
            <person name="Salamov A."/>
            <person name="Schmutz J."/>
            <person name="Shapiro H."/>
            <person name="Lindquist E."/>
            <person name="Lucas S."/>
            <person name="Rokhsar D."/>
            <person name="Grigoriev I.V."/>
        </authorList>
    </citation>
    <scope>NUCLEOTIDE SEQUENCE [LARGE SCALE GENOMIC DNA]</scope>
</reference>
<sequence length="340" mass="38386">MATQSYNALECHLVQLRIHKLEEFHCSDHGHPGNQDVHFHALQHAPGGGHVDGIQELLMTTFREFTSPLPKLAFGMLNASDDKDLEESLKEDGASEKEAAEGEGFFLLLAATYPLMLSVRRMNKTDASSDFVMGYAKETPDLFAEDDDDVEDPTSLQHRHSNVFVKVYWGFCEELRVAVDLKNSTSGRTKGAVCIQVWGTVRWYYGYVEIHEFLQVENESLACFPLTKREALSLTVPGSVPPHRRMIRKKFAEWKANLYGQEMKIPDGRFSSRPEADGELAAVLQRDAENLGGSGGDEMDSSRREGRRLSWRKRSVFQRINDVPGLMQELKKSRETGKCC</sequence>
<evidence type="ECO:0000313" key="2">
    <source>
        <dbReference type="EMBL" id="EFJ22761.1"/>
    </source>
</evidence>
<dbReference type="HOGENOM" id="CLU_817360_0_0_1"/>
<proteinExistence type="predicted"/>
<dbReference type="Gramene" id="EFJ22761">
    <property type="protein sequence ID" value="EFJ22761"/>
    <property type="gene ID" value="SELMODRAFT_415952"/>
</dbReference>
<accession>D8RXM3</accession>